<keyword evidence="2" id="KW-1185">Reference proteome</keyword>
<dbReference type="EMBL" id="SJFN01000011">
    <property type="protein sequence ID" value="TBW38430.1"/>
    <property type="molecule type" value="Genomic_DNA"/>
</dbReference>
<reference evidence="1 2" key="1">
    <citation type="submission" date="2019-02" db="EMBL/GenBank/DDBJ databases">
        <title>Siculibacillus lacustris gen. nov., sp. nov., a new rosette-forming bacterium isolated from a freshwater crater lake (Lake St. Ana, Romania).</title>
        <authorList>
            <person name="Felfoldi T."/>
            <person name="Marton Z."/>
            <person name="Szabo A."/>
            <person name="Mentes A."/>
            <person name="Boka K."/>
            <person name="Marialigeti K."/>
            <person name="Mathe I."/>
            <person name="Koncz M."/>
            <person name="Schumann P."/>
            <person name="Toth E."/>
        </authorList>
    </citation>
    <scope>NUCLEOTIDE SEQUENCE [LARGE SCALE GENOMIC DNA]</scope>
    <source>
        <strain evidence="1 2">SA-279</strain>
    </source>
</reference>
<organism evidence="1 2">
    <name type="scientific">Siculibacillus lacustris</name>
    <dbReference type="NCBI Taxonomy" id="1549641"/>
    <lineage>
        <taxon>Bacteria</taxon>
        <taxon>Pseudomonadati</taxon>
        <taxon>Pseudomonadota</taxon>
        <taxon>Alphaproteobacteria</taxon>
        <taxon>Hyphomicrobiales</taxon>
        <taxon>Ancalomicrobiaceae</taxon>
        <taxon>Siculibacillus</taxon>
    </lineage>
</organism>
<accession>A0A4Q9VTK8</accession>
<evidence type="ECO:0000313" key="1">
    <source>
        <dbReference type="EMBL" id="TBW38430.1"/>
    </source>
</evidence>
<comment type="caution">
    <text evidence="1">The sequence shown here is derived from an EMBL/GenBank/DDBJ whole genome shotgun (WGS) entry which is preliminary data.</text>
</comment>
<dbReference type="OrthoDB" id="9800712at2"/>
<sequence length="99" mass="10516">MTNPASAIEVVGFMDLAGEFRARGWASPHLVALAVPVGGAELLDLLEVPQAAVESLFVNHKAIGVDDAVIRPGDRVALVPPGVPGPHRFCLGIYQRHRD</sequence>
<proteinExistence type="predicted"/>
<evidence type="ECO:0000313" key="2">
    <source>
        <dbReference type="Proteomes" id="UP000292781"/>
    </source>
</evidence>
<gene>
    <name evidence="1" type="ORF">EYW49_09165</name>
</gene>
<dbReference type="RefSeq" id="WP_131308604.1">
    <property type="nucleotide sequence ID" value="NZ_SJFN01000011.1"/>
</dbReference>
<name>A0A4Q9VTK8_9HYPH</name>
<dbReference type="Proteomes" id="UP000292781">
    <property type="component" value="Unassembled WGS sequence"/>
</dbReference>
<dbReference type="AlphaFoldDB" id="A0A4Q9VTK8"/>
<protein>
    <submittedName>
        <fullName evidence="1">MoaD/ThiS family protein</fullName>
    </submittedName>
</protein>